<dbReference type="SMART" id="SM00248">
    <property type="entry name" value="ANK"/>
    <property type="match status" value="3"/>
</dbReference>
<comment type="caution">
    <text evidence="11">The sequence shown here is derived from an EMBL/GenBank/DDBJ whole genome shotgun (WGS) entry which is preliminary data.</text>
</comment>
<evidence type="ECO:0000256" key="1">
    <source>
        <dbReference type="ARBA" id="ARBA00004496"/>
    </source>
</evidence>
<dbReference type="SUPFAM" id="SSF50044">
    <property type="entry name" value="SH3-domain"/>
    <property type="match status" value="1"/>
</dbReference>
<evidence type="ECO:0000256" key="7">
    <source>
        <dbReference type="ARBA" id="ARBA00040640"/>
    </source>
</evidence>
<dbReference type="CDD" id="cd11772">
    <property type="entry name" value="SH3_OSTF1"/>
    <property type="match status" value="1"/>
</dbReference>
<dbReference type="PROSITE" id="PS50088">
    <property type="entry name" value="ANK_REPEAT"/>
    <property type="match status" value="2"/>
</dbReference>
<evidence type="ECO:0000313" key="11">
    <source>
        <dbReference type="EMBL" id="CAF1046778.1"/>
    </source>
</evidence>
<evidence type="ECO:0000256" key="9">
    <source>
        <dbReference type="PROSITE-ProRule" id="PRU00192"/>
    </source>
</evidence>
<dbReference type="InterPro" id="IPR036770">
    <property type="entry name" value="Ankyrin_rpt-contain_sf"/>
</dbReference>
<dbReference type="OrthoDB" id="207120at2759"/>
<name>A0A814K671_9BILA</name>
<accession>A0A814K671</accession>
<sequence>MNKPPIKPPPKPGQVKVFKALYNYNAQRPEELSFREGDLIYVSDMITDKNWWKARVNNRDGFVPSNYIEEQTESLLNPIHDAAKRGNLDFLKECIQNRVGINSLDRAGNTALHWAAYGGHKDCVLALLGVHNIILDVQNKLGDTALHNAAVKNHPDIVEILVDKGAKIDILNNDSKAPLDLAIHSRCKSLLFFQETNNNTENNDYLDEENDSD</sequence>
<dbReference type="Proteomes" id="UP000663879">
    <property type="component" value="Unassembled WGS sequence"/>
</dbReference>
<dbReference type="Pfam" id="PF12796">
    <property type="entry name" value="Ank_2"/>
    <property type="match status" value="1"/>
</dbReference>
<feature type="repeat" description="ANK" evidence="8">
    <location>
        <begin position="107"/>
        <end position="140"/>
    </location>
</feature>
<dbReference type="PANTHER" id="PTHR24155">
    <property type="entry name" value="OSTEOCLAST-STIMULATING FACTOR 1"/>
    <property type="match status" value="1"/>
</dbReference>
<evidence type="ECO:0000313" key="12">
    <source>
        <dbReference type="Proteomes" id="UP000663879"/>
    </source>
</evidence>
<dbReference type="EMBL" id="CAJNOC010005246">
    <property type="protein sequence ID" value="CAF1046778.1"/>
    <property type="molecule type" value="Genomic_DNA"/>
</dbReference>
<evidence type="ECO:0000256" key="5">
    <source>
        <dbReference type="ARBA" id="ARBA00023043"/>
    </source>
</evidence>
<evidence type="ECO:0000256" key="4">
    <source>
        <dbReference type="ARBA" id="ARBA00022737"/>
    </source>
</evidence>
<evidence type="ECO:0000256" key="6">
    <source>
        <dbReference type="ARBA" id="ARBA00037432"/>
    </source>
</evidence>
<feature type="domain" description="SH3" evidence="10">
    <location>
        <begin position="13"/>
        <end position="73"/>
    </location>
</feature>
<dbReference type="PROSITE" id="PS50002">
    <property type="entry name" value="SH3"/>
    <property type="match status" value="1"/>
</dbReference>
<proteinExistence type="predicted"/>
<dbReference type="FunFam" id="2.30.30.40:FF:000072">
    <property type="entry name" value="Unconventional Myosin IB"/>
    <property type="match status" value="1"/>
</dbReference>
<dbReference type="InterPro" id="IPR001452">
    <property type="entry name" value="SH3_domain"/>
</dbReference>
<keyword evidence="12" id="KW-1185">Reference proteome</keyword>
<keyword evidence="2 9" id="KW-0728">SH3 domain</keyword>
<reference evidence="11" key="1">
    <citation type="submission" date="2021-02" db="EMBL/GenBank/DDBJ databases">
        <authorList>
            <person name="Nowell W R."/>
        </authorList>
    </citation>
    <scope>NUCLEOTIDE SEQUENCE</scope>
    <source>
        <strain evidence="11">Ploen Becks lab</strain>
    </source>
</reference>
<dbReference type="PRINTS" id="PR00452">
    <property type="entry name" value="SH3DOMAIN"/>
</dbReference>
<keyword evidence="5 8" id="KW-0040">ANK repeat</keyword>
<dbReference type="Gene3D" id="2.30.30.40">
    <property type="entry name" value="SH3 Domains"/>
    <property type="match status" value="1"/>
</dbReference>
<dbReference type="Pfam" id="PF13637">
    <property type="entry name" value="Ank_4"/>
    <property type="match status" value="1"/>
</dbReference>
<dbReference type="SMART" id="SM00326">
    <property type="entry name" value="SH3"/>
    <property type="match status" value="1"/>
</dbReference>
<evidence type="ECO:0000259" key="10">
    <source>
        <dbReference type="PROSITE" id="PS50002"/>
    </source>
</evidence>
<dbReference type="InterPro" id="IPR036028">
    <property type="entry name" value="SH3-like_dom_sf"/>
</dbReference>
<dbReference type="SUPFAM" id="SSF48403">
    <property type="entry name" value="Ankyrin repeat"/>
    <property type="match status" value="1"/>
</dbReference>
<protein>
    <recommendedName>
        <fullName evidence="7">Osteoclast-stimulating factor 1</fullName>
    </recommendedName>
</protein>
<dbReference type="AlphaFoldDB" id="A0A814K671"/>
<keyword evidence="4" id="KW-0677">Repeat</keyword>
<dbReference type="InterPro" id="IPR002110">
    <property type="entry name" value="Ankyrin_rpt"/>
</dbReference>
<dbReference type="GO" id="GO:0007165">
    <property type="term" value="P:signal transduction"/>
    <property type="evidence" value="ECO:0007669"/>
    <property type="project" value="TreeGrafter"/>
</dbReference>
<dbReference type="PANTHER" id="PTHR24155:SF10">
    <property type="entry name" value="OSTEOCLAST-STIMULATING FACTOR 1"/>
    <property type="match status" value="1"/>
</dbReference>
<dbReference type="Pfam" id="PF00018">
    <property type="entry name" value="SH3_1"/>
    <property type="match status" value="1"/>
</dbReference>
<evidence type="ECO:0000256" key="2">
    <source>
        <dbReference type="ARBA" id="ARBA00022443"/>
    </source>
</evidence>
<dbReference type="GO" id="GO:0005737">
    <property type="term" value="C:cytoplasm"/>
    <property type="evidence" value="ECO:0007669"/>
    <property type="project" value="UniProtKB-SubCell"/>
</dbReference>
<evidence type="ECO:0000256" key="8">
    <source>
        <dbReference type="PROSITE-ProRule" id="PRU00023"/>
    </source>
</evidence>
<dbReference type="PRINTS" id="PR01887">
    <property type="entry name" value="SPECTRNALPHA"/>
</dbReference>
<comment type="subcellular location">
    <subcellularLocation>
        <location evidence="1">Cytoplasm</location>
    </subcellularLocation>
</comment>
<evidence type="ECO:0000256" key="3">
    <source>
        <dbReference type="ARBA" id="ARBA00022490"/>
    </source>
</evidence>
<keyword evidence="3" id="KW-0963">Cytoplasm</keyword>
<dbReference type="PRINTS" id="PR01415">
    <property type="entry name" value="ANKYRIN"/>
</dbReference>
<dbReference type="PROSITE" id="PS50297">
    <property type="entry name" value="ANK_REP_REGION"/>
    <property type="match status" value="1"/>
</dbReference>
<gene>
    <name evidence="11" type="ORF">OXX778_LOCUS18624</name>
</gene>
<organism evidence="11 12">
    <name type="scientific">Brachionus calyciflorus</name>
    <dbReference type="NCBI Taxonomy" id="104777"/>
    <lineage>
        <taxon>Eukaryota</taxon>
        <taxon>Metazoa</taxon>
        <taxon>Spiralia</taxon>
        <taxon>Gnathifera</taxon>
        <taxon>Rotifera</taxon>
        <taxon>Eurotatoria</taxon>
        <taxon>Monogononta</taxon>
        <taxon>Pseudotrocha</taxon>
        <taxon>Ploima</taxon>
        <taxon>Brachionidae</taxon>
        <taxon>Brachionus</taxon>
    </lineage>
</organism>
<dbReference type="Gene3D" id="1.25.40.20">
    <property type="entry name" value="Ankyrin repeat-containing domain"/>
    <property type="match status" value="1"/>
</dbReference>
<feature type="repeat" description="ANK" evidence="8">
    <location>
        <begin position="141"/>
        <end position="173"/>
    </location>
</feature>
<comment type="function">
    <text evidence="6">Induces bone resorption, acting probably through a signaling cascade which results in the secretion of factor(s) enhancing osteoclast formation and activity.</text>
</comment>